<accession>A0A834LUG5</accession>
<protein>
    <recommendedName>
        <fullName evidence="3">FBD domain-containing protein</fullName>
    </recommendedName>
</protein>
<keyword evidence="2" id="KW-1185">Reference proteome</keyword>
<comment type="caution">
    <text evidence="1">The sequence shown here is derived from an EMBL/GenBank/DDBJ whole genome shotgun (WGS) entry which is preliminary data.</text>
</comment>
<sequence>MSLLKIRRMSHASNVSGVESELTRYLNPPTIETDDDEPFDLLSWWNHKSLIEISYPHECLKDVEIFGFVDRKFVMYLLQNAINLEKITVDLYHPSLKFMKIPEKEEA</sequence>
<gene>
    <name evidence="1" type="ORF">RHSIM_Rhsim01G0164600</name>
</gene>
<proteinExistence type="predicted"/>
<dbReference type="EMBL" id="WJXA01000001">
    <property type="protein sequence ID" value="KAF7152785.1"/>
    <property type="molecule type" value="Genomic_DNA"/>
</dbReference>
<evidence type="ECO:0000313" key="2">
    <source>
        <dbReference type="Proteomes" id="UP000626092"/>
    </source>
</evidence>
<evidence type="ECO:0000313" key="1">
    <source>
        <dbReference type="EMBL" id="KAF7152785.1"/>
    </source>
</evidence>
<organism evidence="1 2">
    <name type="scientific">Rhododendron simsii</name>
    <name type="common">Sims's rhododendron</name>
    <dbReference type="NCBI Taxonomy" id="118357"/>
    <lineage>
        <taxon>Eukaryota</taxon>
        <taxon>Viridiplantae</taxon>
        <taxon>Streptophyta</taxon>
        <taxon>Embryophyta</taxon>
        <taxon>Tracheophyta</taxon>
        <taxon>Spermatophyta</taxon>
        <taxon>Magnoliopsida</taxon>
        <taxon>eudicotyledons</taxon>
        <taxon>Gunneridae</taxon>
        <taxon>Pentapetalae</taxon>
        <taxon>asterids</taxon>
        <taxon>Ericales</taxon>
        <taxon>Ericaceae</taxon>
        <taxon>Ericoideae</taxon>
        <taxon>Rhodoreae</taxon>
        <taxon>Rhododendron</taxon>
    </lineage>
</organism>
<dbReference type="Proteomes" id="UP000626092">
    <property type="component" value="Unassembled WGS sequence"/>
</dbReference>
<reference evidence="1" key="1">
    <citation type="submission" date="2019-11" db="EMBL/GenBank/DDBJ databases">
        <authorList>
            <person name="Liu Y."/>
            <person name="Hou J."/>
            <person name="Li T.-Q."/>
            <person name="Guan C.-H."/>
            <person name="Wu X."/>
            <person name="Wu H.-Z."/>
            <person name="Ling F."/>
            <person name="Zhang R."/>
            <person name="Shi X.-G."/>
            <person name="Ren J.-P."/>
            <person name="Chen E.-F."/>
            <person name="Sun J.-M."/>
        </authorList>
    </citation>
    <scope>NUCLEOTIDE SEQUENCE</scope>
    <source>
        <strain evidence="1">Adult_tree_wgs_1</strain>
        <tissue evidence="1">Leaves</tissue>
    </source>
</reference>
<name>A0A834LUG5_RHOSS</name>
<dbReference type="OrthoDB" id="613853at2759"/>
<dbReference type="AlphaFoldDB" id="A0A834LUG5"/>
<evidence type="ECO:0008006" key="3">
    <source>
        <dbReference type="Google" id="ProtNLM"/>
    </source>
</evidence>